<protein>
    <recommendedName>
        <fullName evidence="3">Protein phage</fullName>
    </recommendedName>
</protein>
<name>A0A515CRT7_SERLI</name>
<dbReference type="AlphaFoldDB" id="A0A515CRT7"/>
<sequence>MIDFASLLRGLRLPSWMDRGEPAKLLRASRQFWTKVNDWVQWPLKQFDPLTCAEPLLNLLAYERDITRFYGEPLDLYRKRVAFAFINAEDSGEIAGFIAIFDRLGIGYVEMLERQEGIDWDVIIVRVTDSQIADNSDLLLEIIRKYGRTCRRYQFEVITAMGMHLRAGWYQGEYICYPVSLGDVKTEYSATYSARL</sequence>
<accession>A0A515CRT7</accession>
<organism evidence="1 2">
    <name type="scientific">Serratia liquefaciens</name>
    <dbReference type="NCBI Taxonomy" id="614"/>
    <lineage>
        <taxon>Bacteria</taxon>
        <taxon>Pseudomonadati</taxon>
        <taxon>Pseudomonadota</taxon>
        <taxon>Gammaproteobacteria</taxon>
        <taxon>Enterobacterales</taxon>
        <taxon>Yersiniaceae</taxon>
        <taxon>Serratia</taxon>
    </lineage>
</organism>
<dbReference type="EMBL" id="CP033893">
    <property type="protein sequence ID" value="QDL30887.1"/>
    <property type="molecule type" value="Genomic_DNA"/>
</dbReference>
<gene>
    <name evidence="1" type="ORF">EGO53_03385</name>
</gene>
<evidence type="ECO:0000313" key="2">
    <source>
        <dbReference type="Proteomes" id="UP000317572"/>
    </source>
</evidence>
<evidence type="ECO:0000313" key="1">
    <source>
        <dbReference type="EMBL" id="QDL30887.1"/>
    </source>
</evidence>
<dbReference type="Proteomes" id="UP000317572">
    <property type="component" value="Chromosome"/>
</dbReference>
<reference evidence="1 2" key="1">
    <citation type="submission" date="2018-11" db="EMBL/GenBank/DDBJ databases">
        <title>The first complete genome of Serratia liquefaciens isolated from metalophyte plant revel distinctness adaptive mechanisms in an extreme habitat.</title>
        <authorList>
            <person name="Caneschi W.L."/>
            <person name="Sanchez A.B."/>
            <person name="Felestrino E.B."/>
            <person name="Assis R.A.B."/>
            <person name="Lemes C.G.C."/>
            <person name="Cordeiro I.F."/>
            <person name="Fonseca N.P."/>
            <person name="Villa M."/>
            <person name="Vieira I.T."/>
            <person name="Moraes L.A."/>
            <person name="Kamino L.H.Y."/>
            <person name="do Carmo F."/>
            <person name="Garcia C.M."/>
            <person name="Almeida N.F."/>
            <person name="Silva R.S."/>
            <person name="Ferro J.A."/>
            <person name="Ferro M.I.T."/>
            <person name="Varani A.M."/>
            <person name="Ferreira R.M."/>
            <person name="dos Santos V.L."/>
            <person name="Silva U.C."/>
            <person name="Setubal J.C."/>
            <person name="Moreira L.M."/>
        </authorList>
    </citation>
    <scope>NUCLEOTIDE SEQUENCE [LARGE SCALE GENOMIC DNA]</scope>
    <source>
        <strain evidence="1 2">FG3</strain>
    </source>
</reference>
<evidence type="ECO:0008006" key="3">
    <source>
        <dbReference type="Google" id="ProtNLM"/>
    </source>
</evidence>
<proteinExistence type="predicted"/>
<dbReference type="RefSeq" id="WP_142814698.1">
    <property type="nucleotide sequence ID" value="NZ_CP033893.1"/>
</dbReference>